<feature type="compositionally biased region" description="Polar residues" evidence="7">
    <location>
        <begin position="11"/>
        <end position="32"/>
    </location>
</feature>
<dbReference type="Proteomes" id="UP000838412">
    <property type="component" value="Chromosome 14"/>
</dbReference>
<dbReference type="Gene3D" id="2.60.40.10">
    <property type="entry name" value="Immunoglobulins"/>
    <property type="match status" value="1"/>
</dbReference>
<dbReference type="GO" id="GO:0000209">
    <property type="term" value="P:protein polyubiquitination"/>
    <property type="evidence" value="ECO:0007669"/>
    <property type="project" value="TreeGrafter"/>
</dbReference>
<dbReference type="InterPro" id="IPR013783">
    <property type="entry name" value="Ig-like_fold"/>
</dbReference>
<dbReference type="Gene3D" id="2.40.10.500">
    <property type="match status" value="1"/>
</dbReference>
<feature type="region of interest" description="Disordered" evidence="7">
    <location>
        <begin position="1"/>
        <end position="41"/>
    </location>
</feature>
<keyword evidence="1" id="KW-0479">Metal-binding</keyword>
<evidence type="ECO:0000256" key="4">
    <source>
        <dbReference type="ARBA" id="ARBA00022833"/>
    </source>
</evidence>
<dbReference type="PROSITE" id="PS50194">
    <property type="entry name" value="FILAMIN_REPEAT"/>
    <property type="match status" value="1"/>
</dbReference>
<dbReference type="Gene3D" id="2.120.10.30">
    <property type="entry name" value="TolB, C-terminal domain"/>
    <property type="match status" value="1"/>
</dbReference>
<dbReference type="Pfam" id="PF00630">
    <property type="entry name" value="Filamin"/>
    <property type="match status" value="1"/>
</dbReference>
<dbReference type="PANTHER" id="PTHR24104">
    <property type="entry name" value="E3 UBIQUITIN-PROTEIN LIGASE NHLRC1-RELATED"/>
    <property type="match status" value="1"/>
</dbReference>
<evidence type="ECO:0000256" key="6">
    <source>
        <dbReference type="PROSITE-ProRule" id="PRU00504"/>
    </source>
</evidence>
<dbReference type="InterPro" id="IPR017868">
    <property type="entry name" value="Filamin/ABP280_repeat-like"/>
</dbReference>
<keyword evidence="4" id="KW-0862">Zinc</keyword>
<evidence type="ECO:0000256" key="2">
    <source>
        <dbReference type="ARBA" id="ARBA00022737"/>
    </source>
</evidence>
<feature type="repeat" description="NHL" evidence="6">
    <location>
        <begin position="323"/>
        <end position="351"/>
    </location>
</feature>
<sequence>MPRGVQGQAFRPNNGNRETFFSQPRSDEQGTTEMGPDAESQRQVLHDVLERVEPRAREVNFALNDVKMEMSEMPTISKTAIEQSNAYFDHLIALLRNRKDAAAQEIVSVHESVGWSLQTQKEAMESELAELTRASEFCKQALEHGGEVGEQELERVEELLTTPTDLTSKPSQVMLRKRKSVEDFRDDVDEAVCAYVQLREKVDASKCAVQIELEPAVVGFLKVSQLTTVDRYGRPCVVPVGNITAILKDPSGERIPTHLKEKARGGCKWDISYTPAKVTGKHRLEVAVNGRPVSGSPFDVCVESSHRPVFTVGSVTEVKDLPHPTDVAVDMRGNIAVVEEANKRVQIFDVKTSRPLHSFAVDVGFGGSPCCIDMDSNGRFFVTSNGQNQAVRVYSQEGELLETLTTGYVRSPFGVTVLRDGRMVVADTKRQACLLLQPDGSLIREIGKGYLRYPWFTAVDESRGLVFVSDHSAHKVLVFDLEGKFKVGFGKKGEKDGEFQNPSGIALDPAGNVLVVSRLDGRLQVFRPDGRYLRTAVKIRGGHPMGIVLTSDGYIAVACSWGNQTEFYKYN</sequence>
<evidence type="ECO:0000313" key="9">
    <source>
        <dbReference type="EMBL" id="CAH1245204.1"/>
    </source>
</evidence>
<evidence type="ECO:0000256" key="7">
    <source>
        <dbReference type="SAM" id="MobiDB-lite"/>
    </source>
</evidence>
<dbReference type="InterPro" id="IPR014756">
    <property type="entry name" value="Ig_E-set"/>
</dbReference>
<gene>
    <name evidence="9" type="primary">TRIM3</name>
    <name evidence="9" type="ORF">BLAG_LOCUS7618</name>
</gene>
<dbReference type="InterPro" id="IPR001298">
    <property type="entry name" value="Filamin/ABP280_rpt"/>
</dbReference>
<protein>
    <submittedName>
        <fullName evidence="9">TRIM3 protein</fullName>
    </submittedName>
</protein>
<dbReference type="CDD" id="cd05819">
    <property type="entry name" value="NHL"/>
    <property type="match status" value="1"/>
</dbReference>
<dbReference type="GO" id="GO:0043161">
    <property type="term" value="P:proteasome-mediated ubiquitin-dependent protein catabolic process"/>
    <property type="evidence" value="ECO:0007669"/>
    <property type="project" value="TreeGrafter"/>
</dbReference>
<evidence type="ECO:0000259" key="8">
    <source>
        <dbReference type="SMART" id="SM00502"/>
    </source>
</evidence>
<dbReference type="SUPFAM" id="SSF81296">
    <property type="entry name" value="E set domains"/>
    <property type="match status" value="1"/>
</dbReference>
<dbReference type="AlphaFoldDB" id="A0A8J9Z108"/>
<dbReference type="InterPro" id="IPR001258">
    <property type="entry name" value="NHL_repeat"/>
</dbReference>
<dbReference type="SMART" id="SM00502">
    <property type="entry name" value="BBC"/>
    <property type="match status" value="1"/>
</dbReference>
<keyword evidence="10" id="KW-1185">Reference proteome</keyword>
<dbReference type="Pfam" id="PF01436">
    <property type="entry name" value="NHL"/>
    <property type="match status" value="1"/>
</dbReference>
<reference evidence="9" key="1">
    <citation type="submission" date="2022-01" db="EMBL/GenBank/DDBJ databases">
        <authorList>
            <person name="Braso-Vives M."/>
        </authorList>
    </citation>
    <scope>NUCLEOTIDE SEQUENCE</scope>
</reference>
<dbReference type="FunFam" id="2.60.40.10:FF:002465">
    <property type="entry name" value="Uncharacterized protein"/>
    <property type="match status" value="1"/>
</dbReference>
<dbReference type="InterPro" id="IPR011042">
    <property type="entry name" value="6-blade_b-propeller_TolB-like"/>
</dbReference>
<keyword evidence="2" id="KW-0677">Repeat</keyword>
<organism evidence="9 10">
    <name type="scientific">Branchiostoma lanceolatum</name>
    <name type="common">Common lancelet</name>
    <name type="synonym">Amphioxus lanceolatum</name>
    <dbReference type="NCBI Taxonomy" id="7740"/>
    <lineage>
        <taxon>Eukaryota</taxon>
        <taxon>Metazoa</taxon>
        <taxon>Chordata</taxon>
        <taxon>Cephalochordata</taxon>
        <taxon>Leptocardii</taxon>
        <taxon>Amphioxiformes</taxon>
        <taxon>Branchiostomatidae</taxon>
        <taxon>Branchiostoma</taxon>
    </lineage>
</organism>
<dbReference type="InterPro" id="IPR050952">
    <property type="entry name" value="TRIM-NHL_E3_ligases"/>
</dbReference>
<name>A0A8J9Z108_BRALA</name>
<dbReference type="SMART" id="SM00557">
    <property type="entry name" value="IG_FLMN"/>
    <property type="match status" value="1"/>
</dbReference>
<feature type="domain" description="B-box C-terminal" evidence="8">
    <location>
        <begin position="41"/>
        <end position="162"/>
    </location>
</feature>
<dbReference type="EMBL" id="OV696699">
    <property type="protein sequence ID" value="CAH1245204.1"/>
    <property type="molecule type" value="Genomic_DNA"/>
</dbReference>
<evidence type="ECO:0000313" key="10">
    <source>
        <dbReference type="Proteomes" id="UP000838412"/>
    </source>
</evidence>
<dbReference type="InterPro" id="IPR003649">
    <property type="entry name" value="Bbox_C"/>
</dbReference>
<feature type="repeat" description="NHL" evidence="6">
    <location>
        <begin position="489"/>
        <end position="529"/>
    </location>
</feature>
<dbReference type="SUPFAM" id="SSF101898">
    <property type="entry name" value="NHL repeat"/>
    <property type="match status" value="1"/>
</dbReference>
<dbReference type="GO" id="GO:0005737">
    <property type="term" value="C:cytoplasm"/>
    <property type="evidence" value="ECO:0007669"/>
    <property type="project" value="UniProtKB-SubCell"/>
</dbReference>
<dbReference type="GO" id="GO:0061630">
    <property type="term" value="F:ubiquitin protein ligase activity"/>
    <property type="evidence" value="ECO:0007669"/>
    <property type="project" value="TreeGrafter"/>
</dbReference>
<keyword evidence="3" id="KW-0863">Zinc-finger</keyword>
<proteinExistence type="predicted"/>
<feature type="repeat" description="NHL" evidence="6">
    <location>
        <begin position="440"/>
        <end position="482"/>
    </location>
</feature>
<dbReference type="OrthoDB" id="252722at2759"/>
<feature type="repeat" description="Filamin" evidence="5">
    <location>
        <begin position="241"/>
        <end position="302"/>
    </location>
</feature>
<dbReference type="GO" id="GO:0008270">
    <property type="term" value="F:zinc ion binding"/>
    <property type="evidence" value="ECO:0007669"/>
    <property type="project" value="UniProtKB-KW"/>
</dbReference>
<accession>A0A8J9Z108</accession>
<dbReference type="PANTHER" id="PTHR24104:SF25">
    <property type="entry name" value="PROTEIN LIN-41"/>
    <property type="match status" value="1"/>
</dbReference>
<evidence type="ECO:0000256" key="1">
    <source>
        <dbReference type="ARBA" id="ARBA00022723"/>
    </source>
</evidence>
<evidence type="ECO:0000256" key="5">
    <source>
        <dbReference type="PROSITE-ProRule" id="PRU00087"/>
    </source>
</evidence>
<evidence type="ECO:0000256" key="3">
    <source>
        <dbReference type="ARBA" id="ARBA00022771"/>
    </source>
</evidence>
<dbReference type="PROSITE" id="PS51125">
    <property type="entry name" value="NHL"/>
    <property type="match status" value="3"/>
</dbReference>